<name>A0A6N2Y0U3_9FIRM</name>
<dbReference type="AlphaFoldDB" id="A0A6N2Y0U3"/>
<evidence type="ECO:0000313" key="2">
    <source>
        <dbReference type="EMBL" id="MDB7083207.1"/>
    </source>
</evidence>
<feature type="transmembrane region" description="Helical" evidence="1">
    <location>
        <begin position="56"/>
        <end position="77"/>
    </location>
</feature>
<keyword evidence="1" id="KW-0472">Membrane</keyword>
<evidence type="ECO:0000313" key="3">
    <source>
        <dbReference type="EMBL" id="VYT59793.1"/>
    </source>
</evidence>
<dbReference type="SUPFAM" id="SSF53756">
    <property type="entry name" value="UDP-Glycosyltransferase/glycogen phosphorylase"/>
    <property type="match status" value="1"/>
</dbReference>
<dbReference type="EMBL" id="JAQLKE010000006">
    <property type="protein sequence ID" value="MDB7083207.1"/>
    <property type="molecule type" value="Genomic_DNA"/>
</dbReference>
<keyword evidence="1" id="KW-0812">Transmembrane</keyword>
<dbReference type="Gene3D" id="3.40.50.2000">
    <property type="entry name" value="Glycogen Phosphorylase B"/>
    <property type="match status" value="1"/>
</dbReference>
<reference evidence="2" key="2">
    <citation type="submission" date="2023-01" db="EMBL/GenBank/DDBJ databases">
        <title>Human gut microbiome strain richness.</title>
        <authorList>
            <person name="Chen-Liaw A."/>
        </authorList>
    </citation>
    <scope>NUCLEOTIDE SEQUENCE</scope>
    <source>
        <strain evidence="2">1001217st2_G6_1001217B_191108</strain>
    </source>
</reference>
<dbReference type="Pfam" id="PF13692">
    <property type="entry name" value="Glyco_trans_1_4"/>
    <property type="match status" value="1"/>
</dbReference>
<proteinExistence type="predicted"/>
<dbReference type="Proteomes" id="UP001211987">
    <property type="component" value="Unassembled WGS sequence"/>
</dbReference>
<sequence length="366" mass="43337">MKKRKKICVYVRNAMINPSGYYRIYQYVKYLDEDYTIIFRNIVGDRIYSKYHFRSYFIDKITYILSIFYRSVFFLFVDNYVAKPDIIIINREICPRRLFYIQKVLERKLIMKTKIIWDYDDDILESNEISKEEWNLLQKYSTKIVVLGDYLKSLLNPKYRDKVIKLPTTDGDFNYNQELRVVRKKSLENEIKIIWIATASNVSNLMVVMPKLEEFSKKMYLNNKKIKLTCICNKPVSYSPVNFKLENIVWSREAALKKLREAHIGIMPLMNTKYSLGKGGFKIIQYLSAGIPVIATSIGINKEIINNDFGVLADNNDNSWIDGLNKLCGDEWEIFSNNARKYWDDNFSFNSHVQVWKELINEVEKC</sequence>
<protein>
    <submittedName>
        <fullName evidence="3">Glycosyl transferases group 1</fullName>
    </submittedName>
    <submittedName>
        <fullName evidence="2">Glycosyltransferase</fullName>
        <ecNumber evidence="2">2.4.-.-</ecNumber>
    </submittedName>
</protein>
<evidence type="ECO:0000256" key="1">
    <source>
        <dbReference type="SAM" id="Phobius"/>
    </source>
</evidence>
<dbReference type="EMBL" id="CACRTL010000008">
    <property type="protein sequence ID" value="VYT59793.1"/>
    <property type="molecule type" value="Genomic_DNA"/>
</dbReference>
<accession>A0A6N2Y0U3</accession>
<keyword evidence="1" id="KW-1133">Transmembrane helix</keyword>
<dbReference type="RefSeq" id="WP_118143664.1">
    <property type="nucleotide sequence ID" value="NZ_CACRTL010000008.1"/>
</dbReference>
<keyword evidence="2" id="KW-0328">Glycosyltransferase</keyword>
<gene>
    <name evidence="3" type="ORF">CRLFYP8_01306</name>
    <name evidence="2" type="ORF">PM738_05275</name>
</gene>
<keyword evidence="3" id="KW-0808">Transferase</keyword>
<organism evidence="3">
    <name type="scientific">Thomasclavelia ramosa</name>
    <dbReference type="NCBI Taxonomy" id="1547"/>
    <lineage>
        <taxon>Bacteria</taxon>
        <taxon>Bacillati</taxon>
        <taxon>Bacillota</taxon>
        <taxon>Erysipelotrichia</taxon>
        <taxon>Erysipelotrichales</taxon>
        <taxon>Coprobacillaceae</taxon>
        <taxon>Thomasclavelia</taxon>
    </lineage>
</organism>
<dbReference type="GO" id="GO:0016757">
    <property type="term" value="F:glycosyltransferase activity"/>
    <property type="evidence" value="ECO:0007669"/>
    <property type="project" value="UniProtKB-KW"/>
</dbReference>
<dbReference type="EC" id="2.4.-.-" evidence="2"/>
<reference evidence="3" key="1">
    <citation type="submission" date="2019-11" db="EMBL/GenBank/DDBJ databases">
        <authorList>
            <person name="Feng L."/>
        </authorList>
    </citation>
    <scope>NUCLEOTIDE SEQUENCE</scope>
    <source>
        <strain evidence="3">CramosumLFYP8</strain>
    </source>
</reference>